<dbReference type="STRING" id="36842.SAMN02194393_00476"/>
<name>A0A1T5IJV2_9FIRM</name>
<dbReference type="Proteomes" id="UP000190285">
    <property type="component" value="Unassembled WGS sequence"/>
</dbReference>
<evidence type="ECO:0000313" key="2">
    <source>
        <dbReference type="EMBL" id="SKC39484.1"/>
    </source>
</evidence>
<dbReference type="Gene3D" id="3.20.20.150">
    <property type="entry name" value="Divalent-metal-dependent TIM barrel enzymes"/>
    <property type="match status" value="1"/>
</dbReference>
<organism evidence="2 3">
    <name type="scientific">Maledivibacter halophilus</name>
    <dbReference type="NCBI Taxonomy" id="36842"/>
    <lineage>
        <taxon>Bacteria</taxon>
        <taxon>Bacillati</taxon>
        <taxon>Bacillota</taxon>
        <taxon>Clostridia</taxon>
        <taxon>Peptostreptococcales</taxon>
        <taxon>Caminicellaceae</taxon>
        <taxon>Maledivibacter</taxon>
    </lineage>
</organism>
<dbReference type="GO" id="GO:0016853">
    <property type="term" value="F:isomerase activity"/>
    <property type="evidence" value="ECO:0007669"/>
    <property type="project" value="UniProtKB-KW"/>
</dbReference>
<dbReference type="EMBL" id="FUZT01000001">
    <property type="protein sequence ID" value="SKC39484.1"/>
    <property type="molecule type" value="Genomic_DNA"/>
</dbReference>
<proteinExistence type="predicted"/>
<dbReference type="InterPro" id="IPR013022">
    <property type="entry name" value="Xyl_isomerase-like_TIM-brl"/>
</dbReference>
<protein>
    <submittedName>
        <fullName evidence="2">Sugar phosphate isomerase/epimerase</fullName>
    </submittedName>
</protein>
<dbReference type="OrthoDB" id="256906at2"/>
<evidence type="ECO:0000259" key="1">
    <source>
        <dbReference type="Pfam" id="PF01261"/>
    </source>
</evidence>
<dbReference type="PANTHER" id="PTHR12110">
    <property type="entry name" value="HYDROXYPYRUVATE ISOMERASE"/>
    <property type="match status" value="1"/>
</dbReference>
<reference evidence="2 3" key="1">
    <citation type="submission" date="2017-02" db="EMBL/GenBank/DDBJ databases">
        <authorList>
            <person name="Peterson S.W."/>
        </authorList>
    </citation>
    <scope>NUCLEOTIDE SEQUENCE [LARGE SCALE GENOMIC DNA]</scope>
    <source>
        <strain evidence="2 3">M1</strain>
    </source>
</reference>
<dbReference type="InterPro" id="IPR050312">
    <property type="entry name" value="IolE/XylAMocC-like"/>
</dbReference>
<evidence type="ECO:0000313" key="3">
    <source>
        <dbReference type="Proteomes" id="UP000190285"/>
    </source>
</evidence>
<gene>
    <name evidence="2" type="ORF">SAMN02194393_00476</name>
</gene>
<accession>A0A1T5IJV2</accession>
<dbReference type="PANTHER" id="PTHR12110:SF53">
    <property type="entry name" value="BLR5974 PROTEIN"/>
    <property type="match status" value="1"/>
</dbReference>
<keyword evidence="3" id="KW-1185">Reference proteome</keyword>
<dbReference type="SUPFAM" id="SSF51658">
    <property type="entry name" value="Xylose isomerase-like"/>
    <property type="match status" value="1"/>
</dbReference>
<feature type="domain" description="Xylose isomerase-like TIM barrel" evidence="1">
    <location>
        <begin position="41"/>
        <end position="276"/>
    </location>
</feature>
<dbReference type="Pfam" id="PF01261">
    <property type="entry name" value="AP_endonuc_2"/>
    <property type="match status" value="1"/>
</dbReference>
<dbReference type="InterPro" id="IPR036237">
    <property type="entry name" value="Xyl_isomerase-like_sf"/>
</dbReference>
<dbReference type="AlphaFoldDB" id="A0A1T5IJV2"/>
<dbReference type="RefSeq" id="WP_079489054.1">
    <property type="nucleotide sequence ID" value="NZ_FUZT01000001.1"/>
</dbReference>
<sequence length="297" mass="33623">MDKKMKLGIHTYTLHLWGLGQNWGIIANPRPKEITLMQLMDKAVQWGLDGLHITGCDLERKDDKRLKEVRGAAEDHGLYLEYNFSLNEEFDPRLTDSIADGIHIAEMLGADIAKISLDIRRTRPLYGSCFHPIVMRQLCNVYDEIKAALPLVEKSGVKLALENHTETYADEILWLIEKVNHPMVGACVDTVNSMGVLEDPMVAVEKLAPYAFANHFCDHKLDRDQFGIRFHGVALGDGDIDCFKVLQTIKKVSPTDRITFEIEWDMGDDPIEIAREKQMEACIKSIKYAKEVLGIGK</sequence>
<keyword evidence="2" id="KW-0413">Isomerase</keyword>